<comment type="caution">
    <text evidence="8">The sequence shown here is derived from an EMBL/GenBank/DDBJ whole genome shotgun (WGS) entry which is preliminary data.</text>
</comment>
<dbReference type="AlphaFoldDB" id="A0A7C9UX62"/>
<evidence type="ECO:0000313" key="9">
    <source>
        <dbReference type="Proteomes" id="UP000480684"/>
    </source>
</evidence>
<reference evidence="8 9" key="1">
    <citation type="submission" date="2020-02" db="EMBL/GenBank/DDBJ databases">
        <authorList>
            <person name="Dziuba M."/>
            <person name="Kuznetsov B."/>
            <person name="Mardanov A."/>
            <person name="Ravin N."/>
            <person name="Grouzdev D."/>
        </authorList>
    </citation>
    <scope>NUCLEOTIDE SEQUENCE [LARGE SCALE GENOMIC DNA]</scope>
    <source>
        <strain evidence="8 9">SpK</strain>
    </source>
</reference>
<dbReference type="GO" id="GO:0006310">
    <property type="term" value="P:DNA recombination"/>
    <property type="evidence" value="ECO:0007669"/>
    <property type="project" value="UniProtKB-KW"/>
</dbReference>
<evidence type="ECO:0000256" key="4">
    <source>
        <dbReference type="ARBA" id="ARBA00023172"/>
    </source>
</evidence>
<evidence type="ECO:0000259" key="7">
    <source>
        <dbReference type="PROSITE" id="PS51900"/>
    </source>
</evidence>
<dbReference type="InterPro" id="IPR011010">
    <property type="entry name" value="DNA_brk_join_enz"/>
</dbReference>
<dbReference type="CDD" id="cd00796">
    <property type="entry name" value="INT_Rci_Hp1_C"/>
    <property type="match status" value="1"/>
</dbReference>
<protein>
    <submittedName>
        <fullName evidence="8">Site-specific integrase</fullName>
    </submittedName>
</protein>
<keyword evidence="9" id="KW-1185">Reference proteome</keyword>
<feature type="domain" description="Core-binding (CB)" evidence="7">
    <location>
        <begin position="40"/>
        <end position="157"/>
    </location>
</feature>
<organism evidence="8 9">
    <name type="scientific">Magnetospirillum aberrantis SpK</name>
    <dbReference type="NCBI Taxonomy" id="908842"/>
    <lineage>
        <taxon>Bacteria</taxon>
        <taxon>Pseudomonadati</taxon>
        <taxon>Pseudomonadota</taxon>
        <taxon>Alphaproteobacteria</taxon>
        <taxon>Rhodospirillales</taxon>
        <taxon>Rhodospirillaceae</taxon>
        <taxon>Magnetospirillum</taxon>
    </lineage>
</organism>
<dbReference type="InterPro" id="IPR013762">
    <property type="entry name" value="Integrase-like_cat_sf"/>
</dbReference>
<evidence type="ECO:0000256" key="2">
    <source>
        <dbReference type="ARBA" id="ARBA00022908"/>
    </source>
</evidence>
<evidence type="ECO:0000259" key="6">
    <source>
        <dbReference type="PROSITE" id="PS51898"/>
    </source>
</evidence>
<dbReference type="EMBL" id="JAAIYP010000045">
    <property type="protein sequence ID" value="NFV82106.1"/>
    <property type="molecule type" value="Genomic_DNA"/>
</dbReference>
<name>A0A7C9UX62_9PROT</name>
<dbReference type="InterPro" id="IPR050090">
    <property type="entry name" value="Tyrosine_recombinase_XerCD"/>
</dbReference>
<keyword evidence="3 5" id="KW-0238">DNA-binding</keyword>
<dbReference type="GO" id="GO:0003677">
    <property type="term" value="F:DNA binding"/>
    <property type="evidence" value="ECO:0007669"/>
    <property type="project" value="UniProtKB-UniRule"/>
</dbReference>
<comment type="similarity">
    <text evidence="1">Belongs to the 'phage' integrase family.</text>
</comment>
<dbReference type="Gene3D" id="1.10.443.10">
    <property type="entry name" value="Intergrase catalytic core"/>
    <property type="match status" value="1"/>
</dbReference>
<dbReference type="Gene3D" id="1.10.150.130">
    <property type="match status" value="1"/>
</dbReference>
<dbReference type="PROSITE" id="PS51900">
    <property type="entry name" value="CB"/>
    <property type="match status" value="1"/>
</dbReference>
<feature type="domain" description="Tyr recombinase" evidence="6">
    <location>
        <begin position="180"/>
        <end position="362"/>
    </location>
</feature>
<dbReference type="Proteomes" id="UP000480684">
    <property type="component" value="Unassembled WGS sequence"/>
</dbReference>
<dbReference type="InterPro" id="IPR044068">
    <property type="entry name" value="CB"/>
</dbReference>
<sequence>MGSIVEEKRVGKDGKAVTTYRAHIRRKGFKSQSKTFRTKTDAKEWLRNNEASVLLDKKAKGAGTTFKKLADLFAVAPPMKGTRYWDSCHLDFWIEQFGALHLDEVNHAEINAAVAVLQTRPAMRITARGPKPTGKPLAPSTVNRYLATLSAVMNFALKRGMIDAHPMKTGKVGKLTEGNGRRRILTEAEVTRLLDASEACRWSMMPLFLRMLLTTAARKSEVLNLKWQDVHLTESVAILNETKNGRARALPLVSDVRATLEQASKVRPINSDYVFFDPRHPERPKNVDTIWRFVRKRAGLLKDRDDPLDQVVLHTTRHSAITKMLKGGANLTQAAVVSGHQTLAMLKRYEHLAAQDAVELAERLLGKKG</sequence>
<keyword evidence="2" id="KW-0229">DNA integration</keyword>
<dbReference type="PANTHER" id="PTHR30349">
    <property type="entry name" value="PHAGE INTEGRASE-RELATED"/>
    <property type="match status" value="1"/>
</dbReference>
<dbReference type="Pfam" id="PF00589">
    <property type="entry name" value="Phage_integrase"/>
    <property type="match status" value="1"/>
</dbReference>
<dbReference type="SUPFAM" id="SSF56349">
    <property type="entry name" value="DNA breaking-rejoining enzymes"/>
    <property type="match status" value="1"/>
</dbReference>
<keyword evidence="4" id="KW-0233">DNA recombination</keyword>
<dbReference type="PANTHER" id="PTHR30349:SF64">
    <property type="entry name" value="PROPHAGE INTEGRASE INTD-RELATED"/>
    <property type="match status" value="1"/>
</dbReference>
<dbReference type="GO" id="GO:0015074">
    <property type="term" value="P:DNA integration"/>
    <property type="evidence" value="ECO:0007669"/>
    <property type="project" value="UniProtKB-KW"/>
</dbReference>
<dbReference type="InterPro" id="IPR002104">
    <property type="entry name" value="Integrase_catalytic"/>
</dbReference>
<gene>
    <name evidence="8" type="ORF">G4223_18505</name>
</gene>
<evidence type="ECO:0000313" key="8">
    <source>
        <dbReference type="EMBL" id="NFV82106.1"/>
    </source>
</evidence>
<dbReference type="RefSeq" id="WP_163682795.1">
    <property type="nucleotide sequence ID" value="NZ_JAAIYP010000045.1"/>
</dbReference>
<accession>A0A7C9UX62</accession>
<dbReference type="PROSITE" id="PS51898">
    <property type="entry name" value="TYR_RECOMBINASE"/>
    <property type="match status" value="1"/>
</dbReference>
<dbReference type="InterPro" id="IPR010998">
    <property type="entry name" value="Integrase_recombinase_N"/>
</dbReference>
<evidence type="ECO:0000256" key="1">
    <source>
        <dbReference type="ARBA" id="ARBA00008857"/>
    </source>
</evidence>
<evidence type="ECO:0000256" key="3">
    <source>
        <dbReference type="ARBA" id="ARBA00023125"/>
    </source>
</evidence>
<evidence type="ECO:0000256" key="5">
    <source>
        <dbReference type="PROSITE-ProRule" id="PRU01248"/>
    </source>
</evidence>
<proteinExistence type="inferred from homology"/>